<dbReference type="EMBL" id="CP145607">
    <property type="protein sequence ID" value="WWM69539.1"/>
    <property type="molecule type" value="Genomic_DNA"/>
</dbReference>
<reference evidence="1 2" key="1">
    <citation type="submission" date="2024-02" db="EMBL/GenBank/DDBJ databases">
        <title>Full genome sequence of Sphingomonas kaistensis.</title>
        <authorList>
            <person name="Poletto B.L."/>
            <person name="Silva G."/>
            <person name="Galante D."/>
            <person name="Campos K.R."/>
            <person name="Santos M.B.N."/>
            <person name="Sacchi C.T."/>
        </authorList>
    </citation>
    <scope>NUCLEOTIDE SEQUENCE [LARGE SCALE GENOMIC DNA]</scope>
    <source>
        <strain evidence="1 2">MA4R</strain>
    </source>
</reference>
<protein>
    <submittedName>
        <fullName evidence="1">Uncharacterized protein</fullName>
    </submittedName>
</protein>
<proteinExistence type="predicted"/>
<evidence type="ECO:0000313" key="1">
    <source>
        <dbReference type="EMBL" id="WWM69539.1"/>
    </source>
</evidence>
<gene>
    <name evidence="1" type="ORF">V6R86_02220</name>
</gene>
<name>A0ABZ2FZA1_9SPHN</name>
<evidence type="ECO:0000313" key="2">
    <source>
        <dbReference type="Proteomes" id="UP001382935"/>
    </source>
</evidence>
<organism evidence="1 2">
    <name type="scientific">Sphingomonas kaistensis</name>
    <dbReference type="NCBI Taxonomy" id="298708"/>
    <lineage>
        <taxon>Bacteria</taxon>
        <taxon>Pseudomonadati</taxon>
        <taxon>Pseudomonadota</taxon>
        <taxon>Alphaproteobacteria</taxon>
        <taxon>Sphingomonadales</taxon>
        <taxon>Sphingomonadaceae</taxon>
        <taxon>Sphingomonas</taxon>
    </lineage>
</organism>
<dbReference type="RefSeq" id="WP_338501684.1">
    <property type="nucleotide sequence ID" value="NZ_CP145607.1"/>
</dbReference>
<keyword evidence="2" id="KW-1185">Reference proteome</keyword>
<dbReference type="Proteomes" id="UP001382935">
    <property type="component" value="Chromosome"/>
</dbReference>
<accession>A0ABZ2FZA1</accession>
<sequence length="143" mass="16002">MRVRDIIHRDGPRLRLRFSAGESGYGPLLRLGDPERANPATVILDLYAAELLAAFLMSARVTPVGELPEESCLGDYPLAMRLGARGGEIRIELVQGGERLLIPRTLWDRLYTELQLVLAHARHFARAATTSGFALFDQRRLLH</sequence>